<reference evidence="2 3" key="1">
    <citation type="journal article" date="2014" name="BMC Genomics">
        <title>Genome sequencing of four Aureobasidium pullulans varieties: biotechnological potential, stress tolerance, and description of new species.</title>
        <authorList>
            <person name="Gostin Ar C."/>
            <person name="Ohm R.A."/>
            <person name="Kogej T."/>
            <person name="Sonjak S."/>
            <person name="Turk M."/>
            <person name="Zajc J."/>
            <person name="Zalar P."/>
            <person name="Grube M."/>
            <person name="Sun H."/>
            <person name="Han J."/>
            <person name="Sharma A."/>
            <person name="Chiniquy J."/>
            <person name="Ngan C.Y."/>
            <person name="Lipzen A."/>
            <person name="Barry K."/>
            <person name="Grigoriev I.V."/>
            <person name="Gunde-Cimerman N."/>
        </authorList>
    </citation>
    <scope>NUCLEOTIDE SEQUENCE [LARGE SCALE GENOMIC DNA]</scope>
    <source>
        <strain evidence="2 3">EXF-2481</strain>
    </source>
</reference>
<dbReference type="Proteomes" id="UP000030641">
    <property type="component" value="Unassembled WGS sequence"/>
</dbReference>
<dbReference type="OrthoDB" id="5272396at2759"/>
<evidence type="ECO:0000313" key="2">
    <source>
        <dbReference type="EMBL" id="KEQ95100.1"/>
    </source>
</evidence>
<accession>A0A074YBF3</accession>
<dbReference type="HOGENOM" id="CLU_1004662_0_0_1"/>
<dbReference type="InterPro" id="IPR056632">
    <property type="entry name" value="DUF7730"/>
</dbReference>
<dbReference type="Pfam" id="PF24864">
    <property type="entry name" value="DUF7730"/>
    <property type="match status" value="1"/>
</dbReference>
<feature type="domain" description="DUF7730" evidence="1">
    <location>
        <begin position="31"/>
        <end position="142"/>
    </location>
</feature>
<dbReference type="InParanoid" id="A0A074YBF3"/>
<organism evidence="2 3">
    <name type="scientific">Aureobasidium subglaciale (strain EXF-2481)</name>
    <name type="common">Aureobasidium pullulans var. subglaciale</name>
    <dbReference type="NCBI Taxonomy" id="1043005"/>
    <lineage>
        <taxon>Eukaryota</taxon>
        <taxon>Fungi</taxon>
        <taxon>Dikarya</taxon>
        <taxon>Ascomycota</taxon>
        <taxon>Pezizomycotina</taxon>
        <taxon>Dothideomycetes</taxon>
        <taxon>Dothideomycetidae</taxon>
        <taxon>Dothideales</taxon>
        <taxon>Saccotheciaceae</taxon>
        <taxon>Aureobasidium</taxon>
    </lineage>
</organism>
<dbReference type="EMBL" id="KL584760">
    <property type="protein sequence ID" value="KEQ95100.1"/>
    <property type="molecule type" value="Genomic_DNA"/>
</dbReference>
<gene>
    <name evidence="2" type="ORF">AUEXF2481DRAFT_234920</name>
</gene>
<dbReference type="GeneID" id="25362705"/>
<evidence type="ECO:0000313" key="3">
    <source>
        <dbReference type="Proteomes" id="UP000030641"/>
    </source>
</evidence>
<sequence>MEPVLMTSGPYAGRHVLVLQPEPDEHEVFPFLRLPAEIRNMIYSLVLERPGHKLYIYGKNSGVINTLWLRDDGAPRVQQHYSSSLMRVNKQINVESIPYLFSRHTFDFSDSTMMQKFLEHIGPERIQSLVAVHVQKQFRTTMRKAYQLLSPAVSLSELKLFSSLYHPYYNTAFLWPNALLPLVQAWCTEGGRSREDVMSIISMPGAVRGFCDQHGSFCNKQLTVCVQKECAYDEFYKELREEIFKSMDLVEAKKQAIKSGTPVKTRAGRKTKAIDYSGMCGDEDEN</sequence>
<name>A0A074YBF3_AURSE</name>
<dbReference type="AlphaFoldDB" id="A0A074YBF3"/>
<dbReference type="PANTHER" id="PTHR38790">
    <property type="entry name" value="2EXR DOMAIN-CONTAINING PROTEIN-RELATED"/>
    <property type="match status" value="1"/>
</dbReference>
<dbReference type="RefSeq" id="XP_013343678.1">
    <property type="nucleotide sequence ID" value="XM_013488224.1"/>
</dbReference>
<keyword evidence="3" id="KW-1185">Reference proteome</keyword>
<proteinExistence type="predicted"/>
<evidence type="ECO:0000259" key="1">
    <source>
        <dbReference type="Pfam" id="PF24864"/>
    </source>
</evidence>
<dbReference type="OMA" id="WIHETHQ"/>
<protein>
    <recommendedName>
        <fullName evidence="1">DUF7730 domain-containing protein</fullName>
    </recommendedName>
</protein>